<evidence type="ECO:0000256" key="3">
    <source>
        <dbReference type="ARBA" id="ARBA00021495"/>
    </source>
</evidence>
<evidence type="ECO:0000256" key="8">
    <source>
        <dbReference type="ARBA" id="ARBA00022777"/>
    </source>
</evidence>
<dbReference type="CDD" id="cd00731">
    <property type="entry name" value="CheA_reg"/>
    <property type="match status" value="1"/>
</dbReference>
<name>A0A162L1Q8_9CLOT</name>
<evidence type="ECO:0000256" key="7">
    <source>
        <dbReference type="ARBA" id="ARBA00022741"/>
    </source>
</evidence>
<keyword evidence="10" id="KW-0902">Two-component regulatory system</keyword>
<dbReference type="Gene3D" id="1.20.120.160">
    <property type="entry name" value="HPT domain"/>
    <property type="match status" value="1"/>
</dbReference>
<dbReference type="Gene3D" id="3.30.70.1110">
    <property type="entry name" value="Histidine kinase CheA-like, P2 response regulator-binding domain"/>
    <property type="match status" value="1"/>
</dbReference>
<dbReference type="InterPro" id="IPR036061">
    <property type="entry name" value="CheW-like_dom_sf"/>
</dbReference>
<dbReference type="FunFam" id="3.30.565.10:FF:000016">
    <property type="entry name" value="Chemotaxis protein CheA, putative"/>
    <property type="match status" value="1"/>
</dbReference>
<keyword evidence="6 16" id="KW-0808">Transferase</keyword>
<dbReference type="SMART" id="SM01231">
    <property type="entry name" value="H-kinase_dim"/>
    <property type="match status" value="1"/>
</dbReference>
<keyword evidence="4" id="KW-0145">Chemotaxis</keyword>
<evidence type="ECO:0000256" key="1">
    <source>
        <dbReference type="ARBA" id="ARBA00000085"/>
    </source>
</evidence>
<dbReference type="InterPro" id="IPR036097">
    <property type="entry name" value="HisK_dim/P_sf"/>
</dbReference>
<dbReference type="SUPFAM" id="SSF47384">
    <property type="entry name" value="Homodimeric domain of signal transducing histidine kinase"/>
    <property type="match status" value="1"/>
</dbReference>
<feature type="modified residue" description="Phosphohistidine" evidence="11">
    <location>
        <position position="46"/>
    </location>
</feature>
<feature type="region of interest" description="Disordered" evidence="12">
    <location>
        <begin position="120"/>
        <end position="152"/>
    </location>
</feature>
<dbReference type="InterPro" id="IPR002545">
    <property type="entry name" value="CheW-lke_dom"/>
</dbReference>
<proteinExistence type="predicted"/>
<gene>
    <name evidence="16" type="primary">cheA_2</name>
    <name evidence="16" type="ORF">WY13_03486</name>
</gene>
<keyword evidence="8" id="KW-0418">Kinase</keyword>
<dbReference type="SUPFAM" id="SSF55874">
    <property type="entry name" value="ATPase domain of HSP90 chaperone/DNA topoisomerase II/histidine kinase"/>
    <property type="match status" value="1"/>
</dbReference>
<evidence type="ECO:0000313" key="16">
    <source>
        <dbReference type="EMBL" id="OAA83158.1"/>
    </source>
</evidence>
<evidence type="ECO:0000259" key="15">
    <source>
        <dbReference type="PROSITE" id="PS50894"/>
    </source>
</evidence>
<feature type="compositionally biased region" description="Basic residues" evidence="12">
    <location>
        <begin position="302"/>
        <end position="318"/>
    </location>
</feature>
<dbReference type="PANTHER" id="PTHR43395">
    <property type="entry name" value="SENSOR HISTIDINE KINASE CHEA"/>
    <property type="match status" value="1"/>
</dbReference>
<feature type="domain" description="HPt" evidence="15">
    <location>
        <begin position="1"/>
        <end position="103"/>
    </location>
</feature>
<dbReference type="SUPFAM" id="SSF47226">
    <property type="entry name" value="Histidine-containing phosphotransfer domain, HPT domain"/>
    <property type="match status" value="1"/>
</dbReference>
<dbReference type="GO" id="GO:0006935">
    <property type="term" value="P:chemotaxis"/>
    <property type="evidence" value="ECO:0007669"/>
    <property type="project" value="UniProtKB-KW"/>
</dbReference>
<evidence type="ECO:0000256" key="6">
    <source>
        <dbReference type="ARBA" id="ARBA00022679"/>
    </source>
</evidence>
<dbReference type="InterPro" id="IPR008207">
    <property type="entry name" value="Sig_transdc_His_kin_Hpt_dom"/>
</dbReference>
<dbReference type="InterPro" id="IPR036641">
    <property type="entry name" value="HPT_dom_sf"/>
</dbReference>
<dbReference type="InterPro" id="IPR037052">
    <property type="entry name" value="CheA-like_P2_sf"/>
</dbReference>
<sequence>MDTSQYMSMFLEESMDNLQTLNESLLQLEQEPDNIDKVNEIFRVAHTIKGMAATMGFNEVAELTHKMEDVLSEFRDGQLKVNQDVVTVLFKCLDTLEQMIKNIEDGVDEETPIQGIIEELESISGQKDDSEAKKPEKENNAPEQNAAVESQGKDSMVELNEYDINVVKQAEDKQFNAYEIKIKLSESTLLKSARAFLIFKDLEAVGEIIKSIPSTEDIENENFEFEICLVLLTKSTSEDVHKLLMNISEVEEVTVEDVDIQAEKVKRMESDSAKKEEEIKAKTEKKAAQEVVKPKPAAIAQKKSKNPSKKEPHKKMHQSVRVDLERLDKFMNMVSELVINRTRMEQISSSYKLNELNEVLEQVARTTSDLQDLVMKIRMLPLDTVFNRFPRMIRDLSVELDKEMELIIEGADTELDRTVIDEIGEPLIHLLRNAADHGVESKEERIAKGKDPVGKIKLIAYQEGTKAVIKVEDDGSGIPVDKIREKAENAGINTEGMTEADIKNLIFMQGISSNTEVTDISGRGVGMDVVKTKISSLGGTVELVSEKDKGSSFIIRLPLTLQIIQVLLVGVGNETMAISLSYVDRVIDYKDDLVKVTNNKEVIIYNGNVIPLIRLYEKLGVEKSDSNKNYIVIVRVGEKTVGLMVDSLLGQREIVIKPLGKTLKNLKEYMGATILGNGLVTLILDVAALV</sequence>
<dbReference type="InterPro" id="IPR010808">
    <property type="entry name" value="CheA_P2-bd"/>
</dbReference>
<dbReference type="SUPFAM" id="SSF55052">
    <property type="entry name" value="CheY-binding domain of CheA"/>
    <property type="match status" value="1"/>
</dbReference>
<feature type="compositionally biased region" description="Basic and acidic residues" evidence="12">
    <location>
        <begin position="269"/>
        <end position="288"/>
    </location>
</feature>
<accession>A0A162L1Q8</accession>
<dbReference type="InterPro" id="IPR004358">
    <property type="entry name" value="Sig_transdc_His_kin-like_C"/>
</dbReference>
<comment type="caution">
    <text evidence="16">The sequence shown here is derived from an EMBL/GenBank/DDBJ whole genome shotgun (WGS) entry which is preliminary data.</text>
</comment>
<dbReference type="CDD" id="cd00088">
    <property type="entry name" value="HPT"/>
    <property type="match status" value="1"/>
</dbReference>
<evidence type="ECO:0000259" key="13">
    <source>
        <dbReference type="PROSITE" id="PS50109"/>
    </source>
</evidence>
<dbReference type="EMBL" id="LITT01000062">
    <property type="protein sequence ID" value="OAA83158.1"/>
    <property type="molecule type" value="Genomic_DNA"/>
</dbReference>
<keyword evidence="7" id="KW-0547">Nucleotide-binding</keyword>
<dbReference type="Pfam" id="PF02518">
    <property type="entry name" value="HATPase_c"/>
    <property type="match status" value="1"/>
</dbReference>
<dbReference type="AlphaFoldDB" id="A0A162L1Q8"/>
<dbReference type="InterPro" id="IPR004105">
    <property type="entry name" value="CheA-like_dim"/>
</dbReference>
<dbReference type="SMART" id="SM00387">
    <property type="entry name" value="HATPase_c"/>
    <property type="match status" value="1"/>
</dbReference>
<dbReference type="SUPFAM" id="SSF50341">
    <property type="entry name" value="CheW-like"/>
    <property type="match status" value="1"/>
</dbReference>
<dbReference type="GO" id="GO:0005524">
    <property type="term" value="F:ATP binding"/>
    <property type="evidence" value="ECO:0007669"/>
    <property type="project" value="UniProtKB-KW"/>
</dbReference>
<dbReference type="Pfam" id="PF02895">
    <property type="entry name" value="H-kinase_dim"/>
    <property type="match status" value="1"/>
</dbReference>
<evidence type="ECO:0000256" key="4">
    <source>
        <dbReference type="ARBA" id="ARBA00022500"/>
    </source>
</evidence>
<dbReference type="PATRIC" id="fig|1538.10.peg.3561"/>
<dbReference type="GO" id="GO:0005737">
    <property type="term" value="C:cytoplasm"/>
    <property type="evidence" value="ECO:0007669"/>
    <property type="project" value="InterPro"/>
</dbReference>
<dbReference type="Pfam" id="PF07194">
    <property type="entry name" value="P2"/>
    <property type="match status" value="1"/>
</dbReference>
<dbReference type="SMART" id="SM00073">
    <property type="entry name" value="HPT"/>
    <property type="match status" value="1"/>
</dbReference>
<dbReference type="InterPro" id="IPR035891">
    <property type="entry name" value="CheY-binding_CheA"/>
</dbReference>
<evidence type="ECO:0000259" key="14">
    <source>
        <dbReference type="PROSITE" id="PS50851"/>
    </source>
</evidence>
<dbReference type="InterPro" id="IPR005467">
    <property type="entry name" value="His_kinase_dom"/>
</dbReference>
<dbReference type="InterPro" id="IPR003594">
    <property type="entry name" value="HATPase_dom"/>
</dbReference>
<keyword evidence="9" id="KW-0067">ATP-binding</keyword>
<dbReference type="PROSITE" id="PS50894">
    <property type="entry name" value="HPT"/>
    <property type="match status" value="1"/>
</dbReference>
<keyword evidence="5 11" id="KW-0597">Phosphoprotein</keyword>
<dbReference type="PROSITE" id="PS50109">
    <property type="entry name" value="HIS_KIN"/>
    <property type="match status" value="1"/>
</dbReference>
<dbReference type="Pfam" id="PF01627">
    <property type="entry name" value="Hpt"/>
    <property type="match status" value="1"/>
</dbReference>
<comment type="catalytic activity">
    <reaction evidence="1">
        <text>ATP + protein L-histidine = ADP + protein N-phospho-L-histidine.</text>
        <dbReference type="EC" id="2.7.13.3"/>
    </reaction>
</comment>
<dbReference type="Proteomes" id="UP000077407">
    <property type="component" value="Unassembled WGS sequence"/>
</dbReference>
<protein>
    <recommendedName>
        <fullName evidence="3">Chemotaxis protein CheA</fullName>
        <ecNumber evidence="2">2.7.13.3</ecNumber>
    </recommendedName>
</protein>
<dbReference type="RefSeq" id="WP_063556771.1">
    <property type="nucleotide sequence ID" value="NZ_LITT01000062.1"/>
</dbReference>
<dbReference type="SMART" id="SM00260">
    <property type="entry name" value="CheW"/>
    <property type="match status" value="1"/>
</dbReference>
<feature type="compositionally biased region" description="Basic and acidic residues" evidence="12">
    <location>
        <begin position="126"/>
        <end position="140"/>
    </location>
</feature>
<dbReference type="EC" id="2.7.13.3" evidence="2"/>
<evidence type="ECO:0000256" key="11">
    <source>
        <dbReference type="PROSITE-ProRule" id="PRU00110"/>
    </source>
</evidence>
<dbReference type="Pfam" id="PF01584">
    <property type="entry name" value="CheW"/>
    <property type="match status" value="1"/>
</dbReference>
<dbReference type="Gene3D" id="2.30.30.40">
    <property type="entry name" value="SH3 Domains"/>
    <property type="match status" value="1"/>
</dbReference>
<dbReference type="OrthoDB" id="9803176at2"/>
<dbReference type="GO" id="GO:0000155">
    <property type="term" value="F:phosphorelay sensor kinase activity"/>
    <property type="evidence" value="ECO:0007669"/>
    <property type="project" value="InterPro"/>
</dbReference>
<evidence type="ECO:0000256" key="2">
    <source>
        <dbReference type="ARBA" id="ARBA00012438"/>
    </source>
</evidence>
<dbReference type="InterPro" id="IPR051315">
    <property type="entry name" value="Bact_Chemotaxis_CheA"/>
</dbReference>
<evidence type="ECO:0000256" key="5">
    <source>
        <dbReference type="ARBA" id="ARBA00022553"/>
    </source>
</evidence>
<evidence type="ECO:0000313" key="17">
    <source>
        <dbReference type="Proteomes" id="UP000077407"/>
    </source>
</evidence>
<feature type="region of interest" description="Disordered" evidence="12">
    <location>
        <begin position="269"/>
        <end position="318"/>
    </location>
</feature>
<dbReference type="Gene3D" id="3.30.565.10">
    <property type="entry name" value="Histidine kinase-like ATPase, C-terminal domain"/>
    <property type="match status" value="1"/>
</dbReference>
<evidence type="ECO:0000256" key="12">
    <source>
        <dbReference type="SAM" id="MobiDB-lite"/>
    </source>
</evidence>
<evidence type="ECO:0000256" key="9">
    <source>
        <dbReference type="ARBA" id="ARBA00022840"/>
    </source>
</evidence>
<dbReference type="InterPro" id="IPR037006">
    <property type="entry name" value="CheA-like_homodim_sf"/>
</dbReference>
<dbReference type="InterPro" id="IPR036890">
    <property type="entry name" value="HATPase_C_sf"/>
</dbReference>
<dbReference type="PROSITE" id="PS50851">
    <property type="entry name" value="CHEW"/>
    <property type="match status" value="1"/>
</dbReference>
<feature type="domain" description="CheW-like" evidence="14">
    <location>
        <begin position="563"/>
        <end position="690"/>
    </location>
</feature>
<dbReference type="Gene3D" id="1.10.287.560">
    <property type="entry name" value="Histidine kinase CheA-like, homodimeric domain"/>
    <property type="match status" value="1"/>
</dbReference>
<dbReference type="PRINTS" id="PR00344">
    <property type="entry name" value="BCTRLSENSOR"/>
</dbReference>
<dbReference type="PANTHER" id="PTHR43395:SF1">
    <property type="entry name" value="CHEMOTAXIS PROTEIN CHEA"/>
    <property type="match status" value="1"/>
</dbReference>
<reference evidence="16 17" key="1">
    <citation type="journal article" date="2015" name="Biotechnol. Bioeng.">
        <title>Genome sequence and phenotypic characterization of Caulobacter segnis.</title>
        <authorList>
            <person name="Patel S."/>
            <person name="Fletcher B."/>
            <person name="Scott D.C."/>
            <person name="Ely B."/>
        </authorList>
    </citation>
    <scope>NUCLEOTIDE SEQUENCE [LARGE SCALE GENOMIC DNA]</scope>
    <source>
        <strain evidence="16 17">ERI-2</strain>
    </source>
</reference>
<feature type="domain" description="Histidine kinase" evidence="13">
    <location>
        <begin position="315"/>
        <end position="561"/>
    </location>
</feature>
<organism evidence="16 17">
    <name type="scientific">Clostridium ljungdahlii</name>
    <dbReference type="NCBI Taxonomy" id="1538"/>
    <lineage>
        <taxon>Bacteria</taxon>
        <taxon>Bacillati</taxon>
        <taxon>Bacillota</taxon>
        <taxon>Clostridia</taxon>
        <taxon>Eubacteriales</taxon>
        <taxon>Clostridiaceae</taxon>
        <taxon>Clostridium</taxon>
    </lineage>
</organism>
<evidence type="ECO:0000256" key="10">
    <source>
        <dbReference type="ARBA" id="ARBA00023012"/>
    </source>
</evidence>